<accession>A0ABP0EY52</accession>
<proteinExistence type="predicted"/>
<name>A0ABP0EY52_CLALP</name>
<organism evidence="2 3">
    <name type="scientific">Clavelina lepadiformis</name>
    <name type="common">Light-bulb sea squirt</name>
    <name type="synonym">Ascidia lepadiformis</name>
    <dbReference type="NCBI Taxonomy" id="159417"/>
    <lineage>
        <taxon>Eukaryota</taxon>
        <taxon>Metazoa</taxon>
        <taxon>Chordata</taxon>
        <taxon>Tunicata</taxon>
        <taxon>Ascidiacea</taxon>
        <taxon>Aplousobranchia</taxon>
        <taxon>Clavelinidae</taxon>
        <taxon>Clavelina</taxon>
    </lineage>
</organism>
<evidence type="ECO:0000313" key="3">
    <source>
        <dbReference type="Proteomes" id="UP001642483"/>
    </source>
</evidence>
<dbReference type="Proteomes" id="UP001642483">
    <property type="component" value="Unassembled WGS sequence"/>
</dbReference>
<feature type="region of interest" description="Disordered" evidence="1">
    <location>
        <begin position="32"/>
        <end position="91"/>
    </location>
</feature>
<gene>
    <name evidence="2" type="ORF">CVLEPA_LOCUS1370</name>
</gene>
<sequence length="157" mass="18610">MKKNKIKREVPRSHTAVTKVETKYGGIVKNKQVQNLKQFPREKQDRFTKRDKGKSSFLKSKLSAEPYQPDNDLEKAKKNRRISNRKSKRKKLLKSLQEKMAEKEMWTDHVKFGEVVLRPPDLRTKPRKTETRTKNYNSLQFMKKFGTEGNKLIMKTD</sequence>
<feature type="compositionally biased region" description="Basic residues" evidence="1">
    <location>
        <begin position="77"/>
        <end position="91"/>
    </location>
</feature>
<reference evidence="2 3" key="1">
    <citation type="submission" date="2024-02" db="EMBL/GenBank/DDBJ databases">
        <authorList>
            <person name="Daric V."/>
            <person name="Darras S."/>
        </authorList>
    </citation>
    <scope>NUCLEOTIDE SEQUENCE [LARGE SCALE GENOMIC DNA]</scope>
</reference>
<feature type="compositionally biased region" description="Basic and acidic residues" evidence="1">
    <location>
        <begin position="39"/>
        <end position="54"/>
    </location>
</feature>
<evidence type="ECO:0008006" key="4">
    <source>
        <dbReference type="Google" id="ProtNLM"/>
    </source>
</evidence>
<protein>
    <recommendedName>
        <fullName evidence="4">Ribosome biogenesis protein NOP53</fullName>
    </recommendedName>
</protein>
<evidence type="ECO:0000256" key="1">
    <source>
        <dbReference type="SAM" id="MobiDB-lite"/>
    </source>
</evidence>
<evidence type="ECO:0000313" key="2">
    <source>
        <dbReference type="EMBL" id="CAK8672415.1"/>
    </source>
</evidence>
<comment type="caution">
    <text evidence="2">The sequence shown here is derived from an EMBL/GenBank/DDBJ whole genome shotgun (WGS) entry which is preliminary data.</text>
</comment>
<dbReference type="EMBL" id="CAWYQH010000001">
    <property type="protein sequence ID" value="CAK8672415.1"/>
    <property type="molecule type" value="Genomic_DNA"/>
</dbReference>
<keyword evidence="3" id="KW-1185">Reference proteome</keyword>